<keyword evidence="4 6" id="KW-1133">Transmembrane helix</keyword>
<evidence type="ECO:0000256" key="2">
    <source>
        <dbReference type="ARBA" id="ARBA00022475"/>
    </source>
</evidence>
<dbReference type="RefSeq" id="WP_066624873.1">
    <property type="nucleotide sequence ID" value="NZ_FQXL01000043.1"/>
</dbReference>
<keyword evidence="2 6" id="KW-1003">Cell membrane</keyword>
<dbReference type="InterPro" id="IPR032816">
    <property type="entry name" value="VTT_dom"/>
</dbReference>
<evidence type="ECO:0000256" key="4">
    <source>
        <dbReference type="ARBA" id="ARBA00022989"/>
    </source>
</evidence>
<dbReference type="OrthoDB" id="371137at2"/>
<dbReference type="Pfam" id="PF09335">
    <property type="entry name" value="VTT_dom"/>
    <property type="match status" value="1"/>
</dbReference>
<sequence length="201" mass="22006">MENVQRMKWNVLVNGSAFIGLVLTVLAVIYGIQAHIFTSQAALETFLKQFGWFAPLIFMVFQAIQVVLPISPGGLGCIGGILAFGSIQGFIYNYIGICIGSIAAFLLARRYGIAFVQNVSKKETFNRYAGWLQKPGFEKAFAIAIFMPVAPDDFLCYLAGVSKITFKKFVTIILLGKPLAIAAYSLGLNLIIQHLLVLFNG</sequence>
<feature type="transmembrane region" description="Helical" evidence="6">
    <location>
        <begin position="172"/>
        <end position="192"/>
    </location>
</feature>
<feature type="transmembrane region" description="Helical" evidence="6">
    <location>
        <begin position="140"/>
        <end position="160"/>
    </location>
</feature>
<evidence type="ECO:0000256" key="3">
    <source>
        <dbReference type="ARBA" id="ARBA00022692"/>
    </source>
</evidence>
<comment type="subcellular location">
    <subcellularLocation>
        <location evidence="1 6">Cell membrane</location>
        <topology evidence="1 6">Multi-pass membrane protein</topology>
    </subcellularLocation>
</comment>
<feature type="domain" description="VTT" evidence="7">
    <location>
        <begin position="78"/>
        <end position="186"/>
    </location>
</feature>
<dbReference type="EMBL" id="LWAE01000003">
    <property type="protein sequence ID" value="KZL91722.1"/>
    <property type="molecule type" value="Genomic_DNA"/>
</dbReference>
<dbReference type="STRING" id="1121326.CLMAG_34810"/>
<evidence type="ECO:0000259" key="7">
    <source>
        <dbReference type="Pfam" id="PF09335"/>
    </source>
</evidence>
<evidence type="ECO:0000256" key="5">
    <source>
        <dbReference type="ARBA" id="ARBA00023136"/>
    </source>
</evidence>
<evidence type="ECO:0000313" key="8">
    <source>
        <dbReference type="EMBL" id="KZL91722.1"/>
    </source>
</evidence>
<evidence type="ECO:0000256" key="6">
    <source>
        <dbReference type="RuleBase" id="RU366058"/>
    </source>
</evidence>
<comment type="caution">
    <text evidence="8">The sequence shown here is derived from an EMBL/GenBank/DDBJ whole genome shotgun (WGS) entry which is preliminary data.</text>
</comment>
<keyword evidence="5 6" id="KW-0472">Membrane</keyword>
<dbReference type="PATRIC" id="fig|1121326.3.peg.3521"/>
<dbReference type="AlphaFoldDB" id="A0A161YM53"/>
<reference evidence="8 9" key="1">
    <citation type="submission" date="2016-04" db="EMBL/GenBank/DDBJ databases">
        <title>Genome sequence of Clostridium magnum DSM 2767.</title>
        <authorList>
            <person name="Poehlein A."/>
            <person name="Uhlig R."/>
            <person name="Fischer R."/>
            <person name="Bahl H."/>
            <person name="Daniel R."/>
        </authorList>
    </citation>
    <scope>NUCLEOTIDE SEQUENCE [LARGE SCALE GENOMIC DNA]</scope>
    <source>
        <strain evidence="8 9">DSM 2767</strain>
    </source>
</reference>
<name>A0A161YM53_9CLOT</name>
<dbReference type="Proteomes" id="UP000076603">
    <property type="component" value="Unassembled WGS sequence"/>
</dbReference>
<keyword evidence="9" id="KW-1185">Reference proteome</keyword>
<evidence type="ECO:0000256" key="1">
    <source>
        <dbReference type="ARBA" id="ARBA00004651"/>
    </source>
</evidence>
<dbReference type="InterPro" id="IPR015414">
    <property type="entry name" value="TMEM64"/>
</dbReference>
<gene>
    <name evidence="8" type="primary">ydjZ_3</name>
    <name evidence="8" type="ORF">CLMAG_34810</name>
</gene>
<proteinExistence type="inferred from homology"/>
<feature type="transmembrane region" description="Helical" evidence="6">
    <location>
        <begin position="91"/>
        <end position="108"/>
    </location>
</feature>
<protein>
    <recommendedName>
        <fullName evidence="6">TVP38/TMEM64 family membrane protein</fullName>
    </recommendedName>
</protein>
<dbReference type="PANTHER" id="PTHR12677:SF49">
    <property type="entry name" value="TVP38_TMEM64 FAMILY MEMBRANE PROTEIN"/>
    <property type="match status" value="1"/>
</dbReference>
<dbReference type="GO" id="GO:0005886">
    <property type="term" value="C:plasma membrane"/>
    <property type="evidence" value="ECO:0007669"/>
    <property type="project" value="UniProtKB-SubCell"/>
</dbReference>
<accession>A0A161YM53</accession>
<feature type="transmembrane region" description="Helical" evidence="6">
    <location>
        <begin position="52"/>
        <end position="84"/>
    </location>
</feature>
<keyword evidence="3 6" id="KW-0812">Transmembrane</keyword>
<feature type="transmembrane region" description="Helical" evidence="6">
    <location>
        <begin position="12"/>
        <end position="32"/>
    </location>
</feature>
<evidence type="ECO:0000313" key="9">
    <source>
        <dbReference type="Proteomes" id="UP000076603"/>
    </source>
</evidence>
<dbReference type="PANTHER" id="PTHR12677">
    <property type="entry name" value="GOLGI APPARATUS MEMBRANE PROTEIN TVP38-RELATED"/>
    <property type="match status" value="1"/>
</dbReference>
<organism evidence="8 9">
    <name type="scientific">Clostridium magnum DSM 2767</name>
    <dbReference type="NCBI Taxonomy" id="1121326"/>
    <lineage>
        <taxon>Bacteria</taxon>
        <taxon>Bacillati</taxon>
        <taxon>Bacillota</taxon>
        <taxon>Clostridia</taxon>
        <taxon>Eubacteriales</taxon>
        <taxon>Clostridiaceae</taxon>
        <taxon>Clostridium</taxon>
    </lineage>
</organism>
<comment type="similarity">
    <text evidence="6">Belongs to the TVP38/TMEM64 family.</text>
</comment>